<evidence type="ECO:0008006" key="3">
    <source>
        <dbReference type="Google" id="ProtNLM"/>
    </source>
</evidence>
<protein>
    <recommendedName>
        <fullName evidence="3">NAD(P)-binding domain-containing protein</fullName>
    </recommendedName>
</protein>
<name>A0A0M5JB56_9BACI</name>
<organism evidence="1 2">
    <name type="scientific">Bacillus gobiensis</name>
    <dbReference type="NCBI Taxonomy" id="1441095"/>
    <lineage>
        <taxon>Bacteria</taxon>
        <taxon>Bacillati</taxon>
        <taxon>Bacillota</taxon>
        <taxon>Bacilli</taxon>
        <taxon>Bacillales</taxon>
        <taxon>Bacillaceae</taxon>
        <taxon>Bacillus</taxon>
    </lineage>
</organism>
<keyword evidence="2" id="KW-1185">Reference proteome</keyword>
<dbReference type="RefSeq" id="WP_053602459.1">
    <property type="nucleotide sequence ID" value="NZ_CP012600.1"/>
</dbReference>
<sequence>MNSVLVLGTDEFFGLTLCEKLLDEGFEVHAVLLQTQVKEKQHLIEERLLWLGRNEHFYVEPNGKSQEYERIYIIYSPELADHVWKDREHPLFLLVYDHEIGQVRLNEEEQKHVKIIPLPKMYGPWDMNYKKERPDDCFFVNDVADKLVEETSDWKRKKFLAEIEKKTSEEEADKLIEQWQRQTPTKIDKI</sequence>
<dbReference type="OrthoDB" id="2938417at2"/>
<evidence type="ECO:0000313" key="2">
    <source>
        <dbReference type="Proteomes" id="UP000067625"/>
    </source>
</evidence>
<reference evidence="2" key="1">
    <citation type="submission" date="2015-08" db="EMBL/GenBank/DDBJ databases">
        <title>Genome sequencing project for genomic taxonomy and phylogenomics of Bacillus-like bacteria.</title>
        <authorList>
            <person name="Liu B."/>
            <person name="Wang J."/>
            <person name="Zhu Y."/>
            <person name="Liu G."/>
            <person name="Chen Q."/>
            <person name="Chen Z."/>
            <person name="Lan J."/>
            <person name="Che J."/>
            <person name="Ge C."/>
            <person name="Shi H."/>
            <person name="Pan Z."/>
            <person name="Liu X."/>
        </authorList>
    </citation>
    <scope>NUCLEOTIDE SEQUENCE [LARGE SCALE GENOMIC DNA]</scope>
    <source>
        <strain evidence="2">FJAT-4402</strain>
    </source>
</reference>
<dbReference type="Proteomes" id="UP000067625">
    <property type="component" value="Chromosome"/>
</dbReference>
<reference evidence="1 2" key="2">
    <citation type="journal article" date="2016" name="Int. J. Syst. Evol. Microbiol.">
        <title>Bacillus gobiensis sp. nov., isolated from a soil sample.</title>
        <authorList>
            <person name="Liu B."/>
            <person name="Liu G.H."/>
            <person name="Cetin S."/>
            <person name="Schumann P."/>
            <person name="Pan Z.Z."/>
            <person name="Chen Q.Q."/>
        </authorList>
    </citation>
    <scope>NUCLEOTIDE SEQUENCE [LARGE SCALE GENOMIC DNA]</scope>
    <source>
        <strain evidence="1 2">FJAT-4402</strain>
    </source>
</reference>
<dbReference type="AlphaFoldDB" id="A0A0M5JB56"/>
<proteinExistence type="predicted"/>
<dbReference type="EMBL" id="CP012600">
    <property type="protein sequence ID" value="ALC80719.1"/>
    <property type="molecule type" value="Genomic_DNA"/>
</dbReference>
<dbReference type="STRING" id="1441095.AM592_03280"/>
<evidence type="ECO:0000313" key="1">
    <source>
        <dbReference type="EMBL" id="ALC80719.1"/>
    </source>
</evidence>
<accession>A0A0M5JB56</accession>
<gene>
    <name evidence="1" type="ORF">AM592_03280</name>
</gene>
<dbReference type="PATRIC" id="fig|1441095.3.peg.716"/>